<keyword evidence="2" id="KW-0732">Signal</keyword>
<dbReference type="RefSeq" id="WP_346032319.1">
    <property type="nucleotide sequence ID" value="NZ_BAABHV010000009.1"/>
</dbReference>
<dbReference type="InterPro" id="IPR037401">
    <property type="entry name" value="SnoaL-like"/>
</dbReference>
<dbReference type="SUPFAM" id="SSF54427">
    <property type="entry name" value="NTF2-like"/>
    <property type="match status" value="2"/>
</dbReference>
<comment type="caution">
    <text evidence="5">The sequence shown here is derived from an EMBL/GenBank/DDBJ whole genome shotgun (WGS) entry which is preliminary data.</text>
</comment>
<gene>
    <name evidence="5" type="ORF">GCM10023208_13250</name>
</gene>
<protein>
    <recommendedName>
        <fullName evidence="3 4">SnoaL-like domain-containing protein</fullName>
    </recommendedName>
</protein>
<evidence type="ECO:0000313" key="5">
    <source>
        <dbReference type="EMBL" id="GAA5052447.1"/>
    </source>
</evidence>
<feature type="chain" id="PRO_5046139941" description="SnoaL-like domain-containing protein" evidence="2">
    <location>
        <begin position="22"/>
        <end position="326"/>
    </location>
</feature>
<evidence type="ECO:0000256" key="1">
    <source>
        <dbReference type="SAM" id="MobiDB-lite"/>
    </source>
</evidence>
<dbReference type="Pfam" id="PF13577">
    <property type="entry name" value="SnoaL_4"/>
    <property type="match status" value="1"/>
</dbReference>
<name>A0ABP9KAQ9_9SPHN</name>
<evidence type="ECO:0000256" key="2">
    <source>
        <dbReference type="SAM" id="SignalP"/>
    </source>
</evidence>
<dbReference type="Proteomes" id="UP001500518">
    <property type="component" value="Unassembled WGS sequence"/>
</dbReference>
<feature type="compositionally biased region" description="Low complexity" evidence="1">
    <location>
        <begin position="164"/>
        <end position="185"/>
    </location>
</feature>
<accession>A0ABP9KAQ9</accession>
<proteinExistence type="predicted"/>
<feature type="domain" description="SnoaL-like" evidence="3">
    <location>
        <begin position="65"/>
        <end position="158"/>
    </location>
</feature>
<dbReference type="EMBL" id="BAABHV010000009">
    <property type="protein sequence ID" value="GAA5052447.1"/>
    <property type="molecule type" value="Genomic_DNA"/>
</dbReference>
<evidence type="ECO:0000313" key="6">
    <source>
        <dbReference type="Proteomes" id="UP001500518"/>
    </source>
</evidence>
<dbReference type="Gene3D" id="3.10.450.50">
    <property type="match status" value="2"/>
</dbReference>
<dbReference type="Pfam" id="PF12680">
    <property type="entry name" value="SnoaL_2"/>
    <property type="match status" value="1"/>
</dbReference>
<feature type="region of interest" description="Disordered" evidence="1">
    <location>
        <begin position="162"/>
        <end position="188"/>
    </location>
</feature>
<dbReference type="InterPro" id="IPR032710">
    <property type="entry name" value="NTF2-like_dom_sf"/>
</dbReference>
<feature type="domain" description="SnoaL-like" evidence="4">
    <location>
        <begin position="187"/>
        <end position="320"/>
    </location>
</feature>
<keyword evidence="6" id="KW-1185">Reference proteome</keyword>
<sequence length="326" mass="35925">MKLATLLAATAAVTLATPAAAQMRALNDPVVAHPDPESLFTSDDPELHRNKQAALHIMRELLQCNQWDRAGEWLTDRYIQHNPMAASGLEGVIYYFTEVAKVERIDDCGELTSPIVDVVAEDDLVTVLIKREIPYGDDPEDTYTTTWFDTWRFVDGKADVHWDPATLPPAQTQSAPPQSAAPASPEQELADRAAIEELMWRYVRATDTLDADAYASVFTPDGSFNNVEGRDALRGMIASLEEGNAGRFARGEMPGAGMYHIMSNQRIEFVDADHARVHYYWQTLFGGGAGVEPAPRVAAVGRGVDDVVRVDGEWLIRSRNVVPTEG</sequence>
<evidence type="ECO:0000259" key="4">
    <source>
        <dbReference type="Pfam" id="PF13577"/>
    </source>
</evidence>
<evidence type="ECO:0000259" key="3">
    <source>
        <dbReference type="Pfam" id="PF12680"/>
    </source>
</evidence>
<organism evidence="5 6">
    <name type="scientific">Erythrobacter westpacificensis</name>
    <dbReference type="NCBI Taxonomy" id="1055231"/>
    <lineage>
        <taxon>Bacteria</taxon>
        <taxon>Pseudomonadati</taxon>
        <taxon>Pseudomonadota</taxon>
        <taxon>Alphaproteobacteria</taxon>
        <taxon>Sphingomonadales</taxon>
        <taxon>Erythrobacteraceae</taxon>
        <taxon>Erythrobacter/Porphyrobacter group</taxon>
        <taxon>Erythrobacter</taxon>
    </lineage>
</organism>
<reference evidence="6" key="1">
    <citation type="journal article" date="2019" name="Int. J. Syst. Evol. Microbiol.">
        <title>The Global Catalogue of Microorganisms (GCM) 10K type strain sequencing project: providing services to taxonomists for standard genome sequencing and annotation.</title>
        <authorList>
            <consortium name="The Broad Institute Genomics Platform"/>
            <consortium name="The Broad Institute Genome Sequencing Center for Infectious Disease"/>
            <person name="Wu L."/>
            <person name="Ma J."/>
        </authorList>
    </citation>
    <scope>NUCLEOTIDE SEQUENCE [LARGE SCALE GENOMIC DNA]</scope>
    <source>
        <strain evidence="6">JCM 18014</strain>
    </source>
</reference>
<feature type="signal peptide" evidence="2">
    <location>
        <begin position="1"/>
        <end position="21"/>
    </location>
</feature>